<dbReference type="InterPro" id="IPR035979">
    <property type="entry name" value="RBD_domain_sf"/>
</dbReference>
<protein>
    <recommendedName>
        <fullName evidence="4">RRM domain-containing protein</fullName>
    </recommendedName>
</protein>
<evidence type="ECO:0000313" key="5">
    <source>
        <dbReference type="EMBL" id="KDQ21124.1"/>
    </source>
</evidence>
<feature type="domain" description="RRM" evidence="4">
    <location>
        <begin position="129"/>
        <end position="226"/>
    </location>
</feature>
<sequence length="477" mass="51692">MGCKGVTGRILPSSPSPSSGDESDDSDSSQKSPSNSSSDTSNSGDDSEPSPDVSAIGVKRKRDGVSRKGKHGDDDTKEEAEEVEVLSHAAQRKQRKKLRRGDANGEEGSPIKVTGSKSSANASSTKRQNSVWVGNLSFKTTKDQLQQFFSSAGPVTRINMPTKNVVGRGEGMRGQNRGFAYVDFETPEAKALAISLSEGHLDGRRLLIKDGGDFTGRPATTEQNTADADQGAKTGLTKTARKILSSQKQPAGPTLFMGNLAFETTEEDIRTMIEAHEAWGDRKAAKRAKVDIEEDGVKAGPNEEKARKLKKIRMGTFEDTGKCKGFAFLDFITPQDATNALTNPRNYMLKGRKLVLEFASPDAVRRGGNGPRPPKTDSGKKDIESRRKDSLGEGHTQRRGPHPSRDTDSAPQEGKGHSEKREKDVVGDSEAQERPHKRARDGKDSSHHRRPKPGAALALAQREKIAIVPSEGKKIKF</sequence>
<evidence type="ECO:0000256" key="1">
    <source>
        <dbReference type="ARBA" id="ARBA00022884"/>
    </source>
</evidence>
<feature type="compositionally biased region" description="Basic residues" evidence="3">
    <location>
        <begin position="90"/>
        <end position="99"/>
    </location>
</feature>
<dbReference type="Gene3D" id="3.30.70.330">
    <property type="match status" value="2"/>
</dbReference>
<evidence type="ECO:0000259" key="4">
    <source>
        <dbReference type="PROSITE" id="PS50102"/>
    </source>
</evidence>
<feature type="compositionally biased region" description="Basic and acidic residues" evidence="3">
    <location>
        <begin position="403"/>
        <end position="434"/>
    </location>
</feature>
<dbReference type="HOGENOM" id="CLU_027451_2_2_1"/>
<feature type="compositionally biased region" description="Polar residues" evidence="3">
    <location>
        <begin position="115"/>
        <end position="126"/>
    </location>
</feature>
<feature type="domain" description="RRM" evidence="4">
    <location>
        <begin position="253"/>
        <end position="361"/>
    </location>
</feature>
<accession>A0A067MZS5</accession>
<dbReference type="InterPro" id="IPR000504">
    <property type="entry name" value="RRM_dom"/>
</dbReference>
<dbReference type="STRING" id="930990.A0A067MZS5"/>
<feature type="compositionally biased region" description="Basic and acidic residues" evidence="3">
    <location>
        <begin position="374"/>
        <end position="396"/>
    </location>
</feature>
<dbReference type="SUPFAM" id="SSF54928">
    <property type="entry name" value="RNA-binding domain, RBD"/>
    <property type="match status" value="2"/>
</dbReference>
<feature type="region of interest" description="Disordered" evidence="3">
    <location>
        <begin position="1"/>
        <end position="126"/>
    </location>
</feature>
<evidence type="ECO:0000256" key="2">
    <source>
        <dbReference type="PROSITE-ProRule" id="PRU00176"/>
    </source>
</evidence>
<feature type="compositionally biased region" description="Low complexity" evidence="3">
    <location>
        <begin position="29"/>
        <end position="44"/>
    </location>
</feature>
<organism evidence="5 6">
    <name type="scientific">Botryobasidium botryosum (strain FD-172 SS1)</name>
    <dbReference type="NCBI Taxonomy" id="930990"/>
    <lineage>
        <taxon>Eukaryota</taxon>
        <taxon>Fungi</taxon>
        <taxon>Dikarya</taxon>
        <taxon>Basidiomycota</taxon>
        <taxon>Agaricomycotina</taxon>
        <taxon>Agaricomycetes</taxon>
        <taxon>Cantharellales</taxon>
        <taxon>Botryobasidiaceae</taxon>
        <taxon>Botryobasidium</taxon>
    </lineage>
</organism>
<feature type="compositionally biased region" description="Acidic residues" evidence="3">
    <location>
        <begin position="75"/>
        <end position="84"/>
    </location>
</feature>
<dbReference type="PANTHER" id="PTHR23236:SF12">
    <property type="entry name" value="EUKARYOTIC INITIATION FACTOR 4B-RELATED"/>
    <property type="match status" value="1"/>
</dbReference>
<feature type="compositionally biased region" description="Basic and acidic residues" evidence="3">
    <location>
        <begin position="63"/>
        <end position="74"/>
    </location>
</feature>
<dbReference type="OrthoDB" id="439808at2759"/>
<keyword evidence="6" id="KW-1185">Reference proteome</keyword>
<dbReference type="AlphaFoldDB" id="A0A067MZS5"/>
<dbReference type="SMART" id="SM00360">
    <property type="entry name" value="RRM"/>
    <property type="match status" value="2"/>
</dbReference>
<evidence type="ECO:0000313" key="6">
    <source>
        <dbReference type="Proteomes" id="UP000027195"/>
    </source>
</evidence>
<dbReference type="InParanoid" id="A0A067MZS5"/>
<reference evidence="6" key="1">
    <citation type="journal article" date="2014" name="Proc. Natl. Acad. Sci. U.S.A.">
        <title>Extensive sampling of basidiomycete genomes demonstrates inadequacy of the white-rot/brown-rot paradigm for wood decay fungi.</title>
        <authorList>
            <person name="Riley R."/>
            <person name="Salamov A.A."/>
            <person name="Brown D.W."/>
            <person name="Nagy L.G."/>
            <person name="Floudas D."/>
            <person name="Held B.W."/>
            <person name="Levasseur A."/>
            <person name="Lombard V."/>
            <person name="Morin E."/>
            <person name="Otillar R."/>
            <person name="Lindquist E.A."/>
            <person name="Sun H."/>
            <person name="LaButti K.M."/>
            <person name="Schmutz J."/>
            <person name="Jabbour D."/>
            <person name="Luo H."/>
            <person name="Baker S.E."/>
            <person name="Pisabarro A.G."/>
            <person name="Walton J.D."/>
            <person name="Blanchette R.A."/>
            <person name="Henrissat B."/>
            <person name="Martin F."/>
            <person name="Cullen D."/>
            <person name="Hibbett D.S."/>
            <person name="Grigoriev I.V."/>
        </authorList>
    </citation>
    <scope>NUCLEOTIDE SEQUENCE [LARGE SCALE GENOMIC DNA]</scope>
    <source>
        <strain evidence="6">FD-172 SS1</strain>
    </source>
</reference>
<dbReference type="GO" id="GO:0008143">
    <property type="term" value="F:poly(A) binding"/>
    <property type="evidence" value="ECO:0007669"/>
    <property type="project" value="TreeGrafter"/>
</dbReference>
<gene>
    <name evidence="5" type="ORF">BOTBODRAFT_41066</name>
</gene>
<feature type="compositionally biased region" description="Basic residues" evidence="3">
    <location>
        <begin position="435"/>
        <end position="452"/>
    </location>
</feature>
<proteinExistence type="predicted"/>
<dbReference type="PROSITE" id="PS50102">
    <property type="entry name" value="RRM"/>
    <property type="match status" value="2"/>
</dbReference>
<evidence type="ECO:0000256" key="3">
    <source>
        <dbReference type="SAM" id="MobiDB-lite"/>
    </source>
</evidence>
<dbReference type="EMBL" id="KL198017">
    <property type="protein sequence ID" value="KDQ21124.1"/>
    <property type="molecule type" value="Genomic_DNA"/>
</dbReference>
<name>A0A067MZS5_BOTB1</name>
<dbReference type="Proteomes" id="UP000027195">
    <property type="component" value="Unassembled WGS sequence"/>
</dbReference>
<feature type="region of interest" description="Disordered" evidence="3">
    <location>
        <begin position="360"/>
        <end position="463"/>
    </location>
</feature>
<dbReference type="FunCoup" id="A0A067MZS5">
    <property type="interactions" value="348"/>
</dbReference>
<dbReference type="PANTHER" id="PTHR23236">
    <property type="entry name" value="EUKARYOTIC TRANSLATION INITIATION FACTOR 4B/4H"/>
    <property type="match status" value="1"/>
</dbReference>
<dbReference type="Pfam" id="PF00076">
    <property type="entry name" value="RRM_1"/>
    <property type="match status" value="2"/>
</dbReference>
<keyword evidence="1 2" id="KW-0694">RNA-binding</keyword>
<dbReference type="InterPro" id="IPR012677">
    <property type="entry name" value="Nucleotide-bd_a/b_plait_sf"/>
</dbReference>